<organism evidence="2 3">
    <name type="scientific">Dactylosporangium aurantiacum</name>
    <dbReference type="NCBI Taxonomy" id="35754"/>
    <lineage>
        <taxon>Bacteria</taxon>
        <taxon>Bacillati</taxon>
        <taxon>Actinomycetota</taxon>
        <taxon>Actinomycetes</taxon>
        <taxon>Micromonosporales</taxon>
        <taxon>Micromonosporaceae</taxon>
        <taxon>Dactylosporangium</taxon>
    </lineage>
</organism>
<feature type="region of interest" description="Disordered" evidence="1">
    <location>
        <begin position="1"/>
        <end position="62"/>
    </location>
</feature>
<proteinExistence type="predicted"/>
<name>A0A9Q9MHX4_9ACTN</name>
<evidence type="ECO:0000313" key="3">
    <source>
        <dbReference type="Proteomes" id="UP001058003"/>
    </source>
</evidence>
<sequence>MAASLETVPTATAPEPRPAEAGPAETEPTGTGPAEAELAEATPAGTGPEGAGPYAGASRPARSGAGRGRLAAGFALVAVAAGVAGWQAPRVAAALSRPAYLGEPAAAIAADLRCDNYAQSTDHDESVYRYHDQGTCSLAGTVVTITTFDRVSDGQAFESVMRALIPVVHPTWQGATYAAGEAWNVADARNLTPETATLVVQRLGTGATKVIPFGSR</sequence>
<accession>A0A9Q9MHX4</accession>
<dbReference type="Proteomes" id="UP001058003">
    <property type="component" value="Chromosome"/>
</dbReference>
<dbReference type="EMBL" id="CP073767">
    <property type="protein sequence ID" value="UWZ57234.1"/>
    <property type="molecule type" value="Genomic_DNA"/>
</dbReference>
<keyword evidence="3" id="KW-1185">Reference proteome</keyword>
<dbReference type="RefSeq" id="WP_033362663.1">
    <property type="nucleotide sequence ID" value="NZ_CP073767.1"/>
</dbReference>
<evidence type="ECO:0000256" key="1">
    <source>
        <dbReference type="SAM" id="MobiDB-lite"/>
    </source>
</evidence>
<gene>
    <name evidence="2" type="ORF">Daura_14315</name>
</gene>
<dbReference type="AlphaFoldDB" id="A0A9Q9MHX4"/>
<protein>
    <submittedName>
        <fullName evidence="2">Uncharacterized protein</fullName>
    </submittedName>
</protein>
<dbReference type="KEGG" id="daur:Daura_14315"/>
<reference evidence="2" key="1">
    <citation type="submission" date="2021-04" db="EMBL/GenBank/DDBJ databases">
        <title>Dactylosporangium aurantiacum NRRL B-8018 full assembly.</title>
        <authorList>
            <person name="Hartkoorn R.C."/>
            <person name="Beaudoing E."/>
            <person name="Hot D."/>
        </authorList>
    </citation>
    <scope>NUCLEOTIDE SEQUENCE</scope>
    <source>
        <strain evidence="2">NRRL B-8018</strain>
    </source>
</reference>
<evidence type="ECO:0000313" key="2">
    <source>
        <dbReference type="EMBL" id="UWZ57234.1"/>
    </source>
</evidence>